<evidence type="ECO:0000256" key="5">
    <source>
        <dbReference type="ARBA" id="ARBA00023277"/>
    </source>
</evidence>
<dbReference type="GO" id="GO:0008733">
    <property type="term" value="F:L-arabinose isomerase activity"/>
    <property type="evidence" value="ECO:0007669"/>
    <property type="project" value="UniProtKB-UniRule"/>
</dbReference>
<dbReference type="EMBL" id="AMXN01000002">
    <property type="protein sequence ID" value="ELS62385.1"/>
    <property type="molecule type" value="Genomic_DNA"/>
</dbReference>
<dbReference type="Pfam" id="PF24856">
    <property type="entry name" value="AraA_central"/>
    <property type="match status" value="1"/>
</dbReference>
<feature type="domain" description="L-arabinose isomerase C-terminal" evidence="8">
    <location>
        <begin position="340"/>
        <end position="482"/>
    </location>
</feature>
<keyword evidence="11" id="KW-1185">Reference proteome</keyword>
<feature type="domain" description="L-arabinose isomerase central" evidence="9">
    <location>
        <begin position="190"/>
        <end position="337"/>
    </location>
</feature>
<organism evidence="10 11">
    <name type="scientific">Bacillus inaquosorum KCTC 13429</name>
    <dbReference type="NCBI Taxonomy" id="1236548"/>
    <lineage>
        <taxon>Bacteria</taxon>
        <taxon>Bacillati</taxon>
        <taxon>Bacillota</taxon>
        <taxon>Bacilli</taxon>
        <taxon>Bacillales</taxon>
        <taxon>Bacillaceae</taxon>
        <taxon>Bacillus</taxon>
    </lineage>
</organism>
<dbReference type="PANTHER" id="PTHR38464:SF1">
    <property type="entry name" value="L-ARABINOSE ISOMERASE"/>
    <property type="match status" value="1"/>
</dbReference>
<dbReference type="InterPro" id="IPR004216">
    <property type="entry name" value="Fuc/Ara_isomerase_C"/>
</dbReference>
<feature type="binding site" evidence="6">
    <location>
        <position position="344"/>
    </location>
    <ligand>
        <name>Mn(2+)</name>
        <dbReference type="ChEBI" id="CHEBI:29035"/>
    </ligand>
</feature>
<dbReference type="InterPro" id="IPR003762">
    <property type="entry name" value="Lara_isomerase"/>
</dbReference>
<dbReference type="InterPro" id="IPR038583">
    <property type="entry name" value="AraA_N_sf"/>
</dbReference>
<comment type="pathway">
    <text evidence="6">Carbohydrate degradation; L-arabinose degradation via L-ribulose; D-xylulose 5-phosphate from L-arabinose (bacterial route): step 1/3.</text>
</comment>
<dbReference type="HAMAP" id="MF_00519">
    <property type="entry name" value="Arabinose_Isome"/>
    <property type="match status" value="1"/>
</dbReference>
<evidence type="ECO:0000259" key="9">
    <source>
        <dbReference type="Pfam" id="PF24856"/>
    </source>
</evidence>
<comment type="similarity">
    <text evidence="6">Belongs to the arabinose isomerase family.</text>
</comment>
<dbReference type="AlphaFoldDB" id="A0A9W5LKK4"/>
<evidence type="ECO:0000256" key="6">
    <source>
        <dbReference type="HAMAP-Rule" id="MF_00519"/>
    </source>
</evidence>
<keyword evidence="5 6" id="KW-0119">Carbohydrate metabolism</keyword>
<feature type="domain" description="L-arabinose isomerase N-terminal" evidence="7">
    <location>
        <begin position="21"/>
        <end position="186"/>
    </location>
</feature>
<dbReference type="GO" id="GO:0005829">
    <property type="term" value="C:cytosol"/>
    <property type="evidence" value="ECO:0007669"/>
    <property type="project" value="TreeGrafter"/>
</dbReference>
<evidence type="ECO:0000256" key="2">
    <source>
        <dbReference type="ARBA" id="ARBA00022935"/>
    </source>
</evidence>
<comment type="catalytic activity">
    <reaction evidence="6">
        <text>beta-L-arabinopyranose = L-ribulose</text>
        <dbReference type="Rhea" id="RHEA:14821"/>
        <dbReference type="ChEBI" id="CHEBI:16880"/>
        <dbReference type="ChEBI" id="CHEBI:40886"/>
        <dbReference type="EC" id="5.3.1.4"/>
    </reaction>
</comment>
<dbReference type="InterPro" id="IPR024664">
    <property type="entry name" value="Ara_Isoase_C"/>
</dbReference>
<dbReference type="CDD" id="cd03557">
    <property type="entry name" value="L-arabinose_isomerase"/>
    <property type="match status" value="1"/>
</dbReference>
<dbReference type="InterPro" id="IPR055390">
    <property type="entry name" value="AraA_central"/>
</dbReference>
<dbReference type="Proteomes" id="UP000011182">
    <property type="component" value="Unassembled WGS sequence"/>
</dbReference>
<dbReference type="Pfam" id="PF11762">
    <property type="entry name" value="Arabinose_Iso_C"/>
    <property type="match status" value="1"/>
</dbReference>
<dbReference type="EC" id="5.3.1.4" evidence="6"/>
<evidence type="ECO:0000313" key="10">
    <source>
        <dbReference type="EMBL" id="ELS62385.1"/>
    </source>
</evidence>
<name>A0A9W5LKK4_9BACI</name>
<evidence type="ECO:0000256" key="3">
    <source>
        <dbReference type="ARBA" id="ARBA00023211"/>
    </source>
</evidence>
<dbReference type="InterPro" id="IPR055389">
    <property type="entry name" value="AraA_N"/>
</dbReference>
<protein>
    <recommendedName>
        <fullName evidence="6">L-arabinose isomerase</fullName>
        <ecNumber evidence="6">5.3.1.4</ecNumber>
    </recommendedName>
</protein>
<gene>
    <name evidence="6" type="primary">araA</name>
    <name evidence="10" type="ORF">BSI_14640</name>
</gene>
<sequence>MFESVLFYVKGAVYMLQTKDYEFWFVTGSQHLYGEETLELVDQHAKSICEGLSGVSSRYKITHKPVVTSPETIRQLLREAEYSETCAGIITWMHTFSPAKMWIEGLSSYQKPLMHLHTQYNRDIPWGTIDMDFMNSNQSAHGDREYGYINSRMGLNRKVVAGYWDDEEVKKEISQWMDTAAALNESRHIKVARFGDNMRHVAVTDGDKVGAHIQFGWQVDGYGIGDLVEVMNRITDDEVDTLYAEYDRLYVISEETKRDEAKVASIKEQAKIELGLTAFLEQGGYTAFTTSFEVLHGMKQLPGLAVQRLMEKGYGFAGEGDWKTAALVRMMKIMAEGKRTSFMEDYTYHFEPGNEMILGSHMLEVCPTVALDQPKIEVHPLSIGGKEDPARFVFNGISGTAIQASLVDIGGRFRLVLNEVNGQEIEKEMPNLPVARVLWKPEPSLKTAAEAWILAGGAHHTCLSYELTAEQMLDWAEMAGIESVLISRDTTIHKLKHELKWNEALYRLQK</sequence>
<dbReference type="Gene3D" id="3.40.50.10940">
    <property type="match status" value="1"/>
</dbReference>
<comment type="function">
    <text evidence="6">Catalyzes the conversion of L-arabinose to L-ribulose.</text>
</comment>
<dbReference type="NCBIfam" id="NF002795">
    <property type="entry name" value="PRK02929.1"/>
    <property type="match status" value="1"/>
</dbReference>
<feature type="binding site" evidence="6">
    <location>
        <position position="460"/>
    </location>
    <ligand>
        <name>Mn(2+)</name>
        <dbReference type="ChEBI" id="CHEBI:29035"/>
    </ligand>
</feature>
<dbReference type="SUPFAM" id="SSF53743">
    <property type="entry name" value="FucI/AraA N-terminal and middle domains"/>
    <property type="match status" value="1"/>
</dbReference>
<evidence type="ECO:0000259" key="7">
    <source>
        <dbReference type="Pfam" id="PF02610"/>
    </source>
</evidence>
<dbReference type="GO" id="GO:0030145">
    <property type="term" value="F:manganese ion binding"/>
    <property type="evidence" value="ECO:0007669"/>
    <property type="project" value="UniProtKB-UniRule"/>
</dbReference>
<keyword evidence="4 6" id="KW-0413">Isomerase</keyword>
<proteinExistence type="inferred from homology"/>
<dbReference type="InterPro" id="IPR009015">
    <property type="entry name" value="Fucose_isomerase_N/cen_sf"/>
</dbReference>
<reference evidence="10 11" key="1">
    <citation type="journal article" date="2014" name="Syst. Appl. Microbiol.">
        <title>Genomic insights into the taxonomic status of the three subspecies of Bacillus subtilis.</title>
        <authorList>
            <person name="Yi H."/>
            <person name="Chun J."/>
            <person name="Cha C.J."/>
        </authorList>
    </citation>
    <scope>NUCLEOTIDE SEQUENCE [LARGE SCALE GENOMIC DNA]</scope>
    <source>
        <strain evidence="10 11">KCTC 13429</strain>
    </source>
</reference>
<evidence type="ECO:0000313" key="11">
    <source>
        <dbReference type="Proteomes" id="UP000011182"/>
    </source>
</evidence>
<dbReference type="SUPFAM" id="SSF50443">
    <property type="entry name" value="FucI/AraA C-terminal domain-like"/>
    <property type="match status" value="1"/>
</dbReference>
<evidence type="ECO:0000256" key="1">
    <source>
        <dbReference type="ARBA" id="ARBA00022723"/>
    </source>
</evidence>
<comment type="cofactor">
    <cofactor evidence="6">
        <name>Mn(2+)</name>
        <dbReference type="ChEBI" id="CHEBI:29035"/>
    </cofactor>
    <text evidence="6">Binds 1 Mn(2+) ion per subunit.</text>
</comment>
<dbReference type="PIRSF" id="PIRSF001478">
    <property type="entry name" value="L-ara_isomerase"/>
    <property type="match status" value="1"/>
</dbReference>
<dbReference type="PANTHER" id="PTHR38464">
    <property type="entry name" value="L-ARABINOSE ISOMERASE"/>
    <property type="match status" value="1"/>
</dbReference>
<evidence type="ECO:0000256" key="4">
    <source>
        <dbReference type="ARBA" id="ARBA00023235"/>
    </source>
</evidence>
<feature type="binding site" evidence="6">
    <location>
        <position position="319"/>
    </location>
    <ligand>
        <name>Mn(2+)</name>
        <dbReference type="ChEBI" id="CHEBI:29035"/>
    </ligand>
</feature>
<feature type="binding site" evidence="6">
    <location>
        <position position="361"/>
    </location>
    <ligand>
        <name>Mn(2+)</name>
        <dbReference type="ChEBI" id="CHEBI:29035"/>
    </ligand>
</feature>
<keyword evidence="1 6" id="KW-0479">Metal-binding</keyword>
<dbReference type="Pfam" id="PF02610">
    <property type="entry name" value="AraA_N"/>
    <property type="match status" value="1"/>
</dbReference>
<keyword evidence="3 6" id="KW-0464">Manganese</keyword>
<evidence type="ECO:0000259" key="8">
    <source>
        <dbReference type="Pfam" id="PF11762"/>
    </source>
</evidence>
<comment type="caution">
    <text evidence="10">The sequence shown here is derived from an EMBL/GenBank/DDBJ whole genome shotgun (WGS) entry which is preliminary data.</text>
</comment>
<dbReference type="GO" id="GO:0019569">
    <property type="term" value="P:L-arabinose catabolic process to D-xylulose 5-phosphate"/>
    <property type="evidence" value="ECO:0007669"/>
    <property type="project" value="UniProtKB-UniRule"/>
</dbReference>
<accession>A0A9W5LKK4</accession>
<keyword evidence="2 6" id="KW-0054">Arabinose catabolism</keyword>